<evidence type="ECO:0000313" key="1">
    <source>
        <dbReference type="EMBL" id="CAH0387539.1"/>
    </source>
</evidence>
<protein>
    <submittedName>
        <fullName evidence="1">Uncharacterized protein</fullName>
    </submittedName>
</protein>
<gene>
    <name evidence="1" type="ORF">BEMITA_LOCUS6542</name>
</gene>
<name>A0A9P0F305_BEMTA</name>
<reference evidence="1" key="1">
    <citation type="submission" date="2021-12" db="EMBL/GenBank/DDBJ databases">
        <authorList>
            <person name="King R."/>
        </authorList>
    </citation>
    <scope>NUCLEOTIDE SEQUENCE</scope>
</reference>
<dbReference type="AlphaFoldDB" id="A0A9P0F305"/>
<keyword evidence="2" id="KW-1185">Reference proteome</keyword>
<sequence>MLNPCLAKQIYEAIYHLIPEEERLKELFLGWTVLDAEEKEMIDDLIIQSDKLQFYKPLMDALRQWELVQDTQGAPGCRRGLVSFPCDPQVKKELTRVIFTLENILEKIHQENRAVVSSENVCCSSSVANDSDIMTPERTQSDGVIVEEIHHQLISCHNRVMLRSFSLDGLCSYKR</sequence>
<dbReference type="Proteomes" id="UP001152759">
    <property type="component" value="Chromosome 3"/>
</dbReference>
<accession>A0A9P0F305</accession>
<dbReference type="KEGG" id="btab:109033064"/>
<proteinExistence type="predicted"/>
<evidence type="ECO:0000313" key="2">
    <source>
        <dbReference type="Proteomes" id="UP001152759"/>
    </source>
</evidence>
<organism evidence="1 2">
    <name type="scientific">Bemisia tabaci</name>
    <name type="common">Sweetpotato whitefly</name>
    <name type="synonym">Aleurodes tabaci</name>
    <dbReference type="NCBI Taxonomy" id="7038"/>
    <lineage>
        <taxon>Eukaryota</taxon>
        <taxon>Metazoa</taxon>
        <taxon>Ecdysozoa</taxon>
        <taxon>Arthropoda</taxon>
        <taxon>Hexapoda</taxon>
        <taxon>Insecta</taxon>
        <taxon>Pterygota</taxon>
        <taxon>Neoptera</taxon>
        <taxon>Paraneoptera</taxon>
        <taxon>Hemiptera</taxon>
        <taxon>Sternorrhyncha</taxon>
        <taxon>Aleyrodoidea</taxon>
        <taxon>Aleyrodidae</taxon>
        <taxon>Aleyrodinae</taxon>
        <taxon>Bemisia</taxon>
    </lineage>
</organism>
<dbReference type="EMBL" id="OU963864">
    <property type="protein sequence ID" value="CAH0387539.1"/>
    <property type="molecule type" value="Genomic_DNA"/>
</dbReference>